<keyword evidence="3" id="KW-1185">Reference proteome</keyword>
<gene>
    <name evidence="2" type="ORF">JOC86_000800</name>
</gene>
<accession>A0ABS2N8V3</accession>
<feature type="domain" description="HD" evidence="1">
    <location>
        <begin position="24"/>
        <end position="126"/>
    </location>
</feature>
<dbReference type="Proteomes" id="UP001646157">
    <property type="component" value="Unassembled WGS sequence"/>
</dbReference>
<dbReference type="InterPro" id="IPR003607">
    <property type="entry name" value="HD/PDEase_dom"/>
</dbReference>
<dbReference type="CDD" id="cd00077">
    <property type="entry name" value="HDc"/>
    <property type="match status" value="1"/>
</dbReference>
<dbReference type="InterPro" id="IPR006674">
    <property type="entry name" value="HD_domain"/>
</dbReference>
<dbReference type="RefSeq" id="WP_239587367.1">
    <property type="nucleotide sequence ID" value="NZ_JAFBDZ010000001.1"/>
</dbReference>
<reference evidence="2 3" key="1">
    <citation type="submission" date="2021-01" db="EMBL/GenBank/DDBJ databases">
        <title>Genomic Encyclopedia of Type Strains, Phase IV (KMG-IV): sequencing the most valuable type-strain genomes for metagenomic binning, comparative biology and taxonomic classification.</title>
        <authorList>
            <person name="Goeker M."/>
        </authorList>
    </citation>
    <scope>NUCLEOTIDE SEQUENCE [LARGE SCALE GENOMIC DNA]</scope>
    <source>
        <strain evidence="2 3">DSM 24834</strain>
    </source>
</reference>
<dbReference type="EMBL" id="JAFBDZ010000001">
    <property type="protein sequence ID" value="MBM7584263.1"/>
    <property type="molecule type" value="Genomic_DNA"/>
</dbReference>
<dbReference type="Pfam" id="PF01966">
    <property type="entry name" value="HD"/>
    <property type="match status" value="1"/>
</dbReference>
<organism evidence="2 3">
    <name type="scientific">Rossellomorea pakistanensis</name>
    <dbReference type="NCBI Taxonomy" id="992288"/>
    <lineage>
        <taxon>Bacteria</taxon>
        <taxon>Bacillati</taxon>
        <taxon>Bacillota</taxon>
        <taxon>Bacilli</taxon>
        <taxon>Bacillales</taxon>
        <taxon>Bacillaceae</taxon>
        <taxon>Rossellomorea</taxon>
    </lineage>
</organism>
<dbReference type="Gene3D" id="1.20.58.1910">
    <property type="match status" value="1"/>
</dbReference>
<dbReference type="SUPFAM" id="SSF109604">
    <property type="entry name" value="HD-domain/PDEase-like"/>
    <property type="match status" value="1"/>
</dbReference>
<comment type="caution">
    <text evidence="2">The sequence shown here is derived from an EMBL/GenBank/DDBJ whole genome shotgun (WGS) entry which is preliminary data.</text>
</comment>
<dbReference type="PANTHER" id="PTHR33594:SF1">
    <property type="entry name" value="HD_PDEASE DOMAIN-CONTAINING PROTEIN"/>
    <property type="match status" value="1"/>
</dbReference>
<evidence type="ECO:0000313" key="2">
    <source>
        <dbReference type="EMBL" id="MBM7584263.1"/>
    </source>
</evidence>
<proteinExistence type="predicted"/>
<dbReference type="PANTHER" id="PTHR33594">
    <property type="entry name" value="SUPERFAMILY HYDROLASE, PUTATIVE (AFU_ORTHOLOGUE AFUA_1G03035)-RELATED"/>
    <property type="match status" value="1"/>
</dbReference>
<evidence type="ECO:0000313" key="3">
    <source>
        <dbReference type="Proteomes" id="UP001646157"/>
    </source>
</evidence>
<protein>
    <recommendedName>
        <fullName evidence="1">HD domain-containing protein</fullName>
    </recommendedName>
</protein>
<name>A0ABS2N8V3_9BACI</name>
<sequence length="214" mass="24377">MNEAILLAENEVKSILEKDASGHDWHHIDRVRNLSLHIGRKEGIDDLYIIELSALLHDVPDDKLHSSRIIGHKLLESILNQLNLTQLDKSKIINIIDSVSFKGGNQKTLTSIEAKIVRDADRLDAIGAIGIARTFAYGGSKGQSLYNPELSVRKNMTIEEYRNGETSSIHHFYEKLLTLKDSMCTNTGREIAEERHHYMEGFLKQFFNEWNGHQ</sequence>
<dbReference type="PROSITE" id="PS51831">
    <property type="entry name" value="HD"/>
    <property type="match status" value="1"/>
</dbReference>
<dbReference type="SMART" id="SM00471">
    <property type="entry name" value="HDc"/>
    <property type="match status" value="1"/>
</dbReference>
<dbReference type="Gene3D" id="1.10.472.50">
    <property type="entry name" value="HD-domain/PDEase-like"/>
    <property type="match status" value="1"/>
</dbReference>
<evidence type="ECO:0000259" key="1">
    <source>
        <dbReference type="PROSITE" id="PS51831"/>
    </source>
</evidence>